<comment type="caution">
    <text evidence="2">The sequence shown here is derived from an EMBL/GenBank/DDBJ whole genome shotgun (WGS) entry which is preliminary data.</text>
</comment>
<gene>
    <name evidence="2" type="ORF">N7380_01935</name>
</gene>
<dbReference type="Proteomes" id="UP001158058">
    <property type="component" value="Unassembled WGS sequence"/>
</dbReference>
<feature type="transmembrane region" description="Helical" evidence="1">
    <location>
        <begin position="123"/>
        <end position="154"/>
    </location>
</feature>
<evidence type="ECO:0000256" key="1">
    <source>
        <dbReference type="SAM" id="Phobius"/>
    </source>
</evidence>
<organism evidence="2 3">
    <name type="scientific">Aquipseudomonas alcaligenes</name>
    <name type="common">Pseudomonas alcaligenes</name>
    <dbReference type="NCBI Taxonomy" id="43263"/>
    <lineage>
        <taxon>Bacteria</taxon>
        <taxon>Pseudomonadati</taxon>
        <taxon>Pseudomonadota</taxon>
        <taxon>Gammaproteobacteria</taxon>
        <taxon>Pseudomonadales</taxon>
        <taxon>Pseudomonadaceae</taxon>
        <taxon>Aquipseudomonas</taxon>
    </lineage>
</organism>
<evidence type="ECO:0000313" key="3">
    <source>
        <dbReference type="Proteomes" id="UP001158058"/>
    </source>
</evidence>
<reference evidence="2" key="1">
    <citation type="submission" date="2022-09" db="EMBL/GenBank/DDBJ databases">
        <title>Intensive care unit water sources are persistently colonized with multi-drug resistant bacteria and are the site of extensive horizontal gene transfer of antibiotic resistance genes.</title>
        <authorList>
            <person name="Diorio-Toth L."/>
        </authorList>
    </citation>
    <scope>NUCLEOTIDE SEQUENCE</scope>
    <source>
        <strain evidence="2">GD04146</strain>
    </source>
</reference>
<protein>
    <submittedName>
        <fullName evidence="2">Uncharacterized protein</fullName>
    </submittedName>
</protein>
<proteinExistence type="predicted"/>
<feature type="transmembrane region" description="Helical" evidence="1">
    <location>
        <begin position="36"/>
        <end position="56"/>
    </location>
</feature>
<feature type="transmembrane region" description="Helical" evidence="1">
    <location>
        <begin position="12"/>
        <end position="30"/>
    </location>
</feature>
<keyword evidence="1" id="KW-1133">Transmembrane helix</keyword>
<keyword evidence="1" id="KW-0812">Transmembrane</keyword>
<dbReference type="RefSeq" id="WP_279999471.1">
    <property type="nucleotide sequence ID" value="NZ_JAODZF010000001.1"/>
</dbReference>
<dbReference type="EMBL" id="JAODZF010000001">
    <property type="protein sequence ID" value="MDH0141063.1"/>
    <property type="molecule type" value="Genomic_DNA"/>
</dbReference>
<evidence type="ECO:0000313" key="2">
    <source>
        <dbReference type="EMBL" id="MDH0141063.1"/>
    </source>
</evidence>
<keyword evidence="1" id="KW-0472">Membrane</keyword>
<name>A0AB73HUD8_AQUAC</name>
<feature type="transmembrane region" description="Helical" evidence="1">
    <location>
        <begin position="61"/>
        <end position="78"/>
    </location>
</feature>
<feature type="transmembrane region" description="Helical" evidence="1">
    <location>
        <begin position="90"/>
        <end position="111"/>
    </location>
</feature>
<sequence>MSVTNMNPTLRTDAFITAMTIAIIMTITLTKGDVLFIGHWYYASVFLGIFILPALVKAKPLFISGAILAATLTFGFYIRANWAPSATNDLLVLGHVFSLPGAAIGLLLTGIISRFSKHNQPALAFITGALGFGVGFLINQLLLCSTVLYCGALINV</sequence>
<accession>A0AB73HUD8</accession>
<dbReference type="AlphaFoldDB" id="A0AB73HUD8"/>